<dbReference type="AlphaFoldDB" id="A0A7R9PVB8"/>
<dbReference type="EMBL" id="CAJPIZ010000886">
    <property type="protein sequence ID" value="CAG2102459.1"/>
    <property type="molecule type" value="Genomic_DNA"/>
</dbReference>
<dbReference type="Proteomes" id="UP000759131">
    <property type="component" value="Unassembled WGS sequence"/>
</dbReference>
<dbReference type="EMBL" id="OC855461">
    <property type="protein sequence ID" value="CAD7622029.1"/>
    <property type="molecule type" value="Genomic_DNA"/>
</dbReference>
<dbReference type="InterPro" id="IPR000237">
    <property type="entry name" value="GRIP_dom"/>
</dbReference>
<accession>A0A7R9PVB8</accession>
<dbReference type="PROSITE" id="PS50913">
    <property type="entry name" value="GRIP"/>
    <property type="match status" value="1"/>
</dbReference>
<name>A0A7R9PVB8_9ACAR</name>
<dbReference type="Pfam" id="PF01465">
    <property type="entry name" value="GRIP"/>
    <property type="match status" value="1"/>
</dbReference>
<protein>
    <recommendedName>
        <fullName evidence="1">GRIP domain-containing protein</fullName>
    </recommendedName>
</protein>
<feature type="domain" description="GRIP" evidence="1">
    <location>
        <begin position="314"/>
        <end position="359"/>
    </location>
</feature>
<keyword evidence="3" id="KW-1185">Reference proteome</keyword>
<proteinExistence type="predicted"/>
<evidence type="ECO:0000259" key="1">
    <source>
        <dbReference type="PROSITE" id="PS50913"/>
    </source>
</evidence>
<gene>
    <name evidence="2" type="ORF">OSB1V03_LOCUS2498</name>
</gene>
<evidence type="ECO:0000313" key="3">
    <source>
        <dbReference type="Proteomes" id="UP000759131"/>
    </source>
</evidence>
<sequence>MSANDCLNCAKQSEVIADQKKKMALIEVRLKDLVMAYKKVCSERDNLLAIGSAAVLPLNDLHEQQKRLSSLEASVSDMAAICGKYESQSVKDKQLIHELTQKCEQLSTDLSKSHETNDTNVSHKRSTICEKTFRQRGIQTDEWLEATDERADPVMDKEVKHTETQTDVVSEFDVFNGSNRKRTELAVVLPTLSETQPKECESDLDQLSDRETSPVHSVASNGLDNYPVFETNGREMCVQSSGDLFSGANTSGVSLFYANELARKEIDLAETRIQAREHECALRELLWKYNTEKYKSQTRINDLERNLSQMSSNQPLSQLNVTYIRNVLMKLLNTKDKQQKQFMINAILTALEQKDRKPK</sequence>
<dbReference type="OrthoDB" id="9898580at2759"/>
<organism evidence="2">
    <name type="scientific">Medioppia subpectinata</name>
    <dbReference type="NCBI Taxonomy" id="1979941"/>
    <lineage>
        <taxon>Eukaryota</taxon>
        <taxon>Metazoa</taxon>
        <taxon>Ecdysozoa</taxon>
        <taxon>Arthropoda</taxon>
        <taxon>Chelicerata</taxon>
        <taxon>Arachnida</taxon>
        <taxon>Acari</taxon>
        <taxon>Acariformes</taxon>
        <taxon>Sarcoptiformes</taxon>
        <taxon>Oribatida</taxon>
        <taxon>Brachypylina</taxon>
        <taxon>Oppioidea</taxon>
        <taxon>Oppiidae</taxon>
        <taxon>Medioppia</taxon>
    </lineage>
</organism>
<reference evidence="2" key="1">
    <citation type="submission" date="2020-11" db="EMBL/GenBank/DDBJ databases">
        <authorList>
            <person name="Tran Van P."/>
        </authorList>
    </citation>
    <scope>NUCLEOTIDE SEQUENCE</scope>
</reference>
<evidence type="ECO:0000313" key="2">
    <source>
        <dbReference type="EMBL" id="CAD7622029.1"/>
    </source>
</evidence>